<organism evidence="1 2">
    <name type="scientific">Chamaesiphon polymorphus CCALA 037</name>
    <dbReference type="NCBI Taxonomy" id="2107692"/>
    <lineage>
        <taxon>Bacteria</taxon>
        <taxon>Bacillati</taxon>
        <taxon>Cyanobacteriota</taxon>
        <taxon>Cyanophyceae</taxon>
        <taxon>Gomontiellales</taxon>
        <taxon>Chamaesiphonaceae</taxon>
        <taxon>Chamaesiphon</taxon>
    </lineage>
</organism>
<accession>A0A2T1G2X6</accession>
<protein>
    <submittedName>
        <fullName evidence="1">Uncharacterized protein</fullName>
    </submittedName>
</protein>
<comment type="caution">
    <text evidence="1">The sequence shown here is derived from an EMBL/GenBank/DDBJ whole genome shotgun (WGS) entry which is preliminary data.</text>
</comment>
<name>A0A2T1G2X6_9CYAN</name>
<dbReference type="EMBL" id="PVWO01000354">
    <property type="protein sequence ID" value="PSB51581.1"/>
    <property type="molecule type" value="Genomic_DNA"/>
</dbReference>
<dbReference type="AlphaFoldDB" id="A0A2T1G2X6"/>
<evidence type="ECO:0000313" key="2">
    <source>
        <dbReference type="Proteomes" id="UP000238937"/>
    </source>
</evidence>
<proteinExistence type="predicted"/>
<dbReference type="Proteomes" id="UP000238937">
    <property type="component" value="Unassembled WGS sequence"/>
</dbReference>
<dbReference type="OrthoDB" id="516032at2"/>
<evidence type="ECO:0000313" key="1">
    <source>
        <dbReference type="EMBL" id="PSB51581.1"/>
    </source>
</evidence>
<gene>
    <name evidence="1" type="ORF">C7B77_21460</name>
</gene>
<keyword evidence="2" id="KW-1185">Reference proteome</keyword>
<sequence>MPKQQIDWKICVGLPTQCYRNLNNGLMSIRQKIGSSWLVVGHTDNLIIQNPIFHVSETSRQRVIRTRKKNVHAWGCGILVGRNLKSLPQLKEISYDPYLLPFFSWRDIDRRIDRADYLIIIDNRAYCPIDLSQSQLTLF</sequence>
<dbReference type="Pfam" id="PF25735">
    <property type="entry name" value="Phage_L5_gp82"/>
    <property type="match status" value="1"/>
</dbReference>
<dbReference type="InterPro" id="IPR058002">
    <property type="entry name" value="Gp82"/>
</dbReference>
<dbReference type="RefSeq" id="WP_106309640.1">
    <property type="nucleotide sequence ID" value="NZ_PVWO01000354.1"/>
</dbReference>
<reference evidence="1 2" key="1">
    <citation type="submission" date="2018-03" db="EMBL/GenBank/DDBJ databases">
        <title>The ancient ancestry and fast evolution of plastids.</title>
        <authorList>
            <person name="Moore K.R."/>
            <person name="Magnabosco C."/>
            <person name="Momper L."/>
            <person name="Gold D.A."/>
            <person name="Bosak T."/>
            <person name="Fournier G.P."/>
        </authorList>
    </citation>
    <scope>NUCLEOTIDE SEQUENCE [LARGE SCALE GENOMIC DNA]</scope>
    <source>
        <strain evidence="1 2">CCALA 037</strain>
    </source>
</reference>